<sequence>MSLSSQRPLIVILTILSILSLISRLSIHSMLSLISLKRRFSRNLRDQVMTSGSSTTFAHPPGKFNTKTLSAKTESTCTTHAANAPLRWWRVGLHASVSVAVVVCSPWLRQIGGLERLWRKKAASRALRWRRVYLTRHSSMTFLKVERYHLRCQRVTQAEAHGCTHRYGGGACRFFSNICANRCSRKTMEEEGSRKTPSSAARVVHTPPLHGGSDGFGVFISVLVS</sequence>
<evidence type="ECO:0000313" key="1">
    <source>
        <dbReference type="EMBL" id="KAJ8427353.1"/>
    </source>
</evidence>
<organism evidence="1 2">
    <name type="scientific">Carnegiea gigantea</name>
    <dbReference type="NCBI Taxonomy" id="171969"/>
    <lineage>
        <taxon>Eukaryota</taxon>
        <taxon>Viridiplantae</taxon>
        <taxon>Streptophyta</taxon>
        <taxon>Embryophyta</taxon>
        <taxon>Tracheophyta</taxon>
        <taxon>Spermatophyta</taxon>
        <taxon>Magnoliopsida</taxon>
        <taxon>eudicotyledons</taxon>
        <taxon>Gunneridae</taxon>
        <taxon>Pentapetalae</taxon>
        <taxon>Caryophyllales</taxon>
        <taxon>Cactineae</taxon>
        <taxon>Cactaceae</taxon>
        <taxon>Cactoideae</taxon>
        <taxon>Echinocereeae</taxon>
        <taxon>Carnegiea</taxon>
    </lineage>
</organism>
<protein>
    <submittedName>
        <fullName evidence="1">Uncharacterized protein</fullName>
    </submittedName>
</protein>
<name>A0A9Q1JNM8_9CARY</name>
<accession>A0A9Q1JNM8</accession>
<proteinExistence type="predicted"/>
<dbReference type="AlphaFoldDB" id="A0A9Q1JNM8"/>
<keyword evidence="2" id="KW-1185">Reference proteome</keyword>
<evidence type="ECO:0000313" key="2">
    <source>
        <dbReference type="Proteomes" id="UP001153076"/>
    </source>
</evidence>
<comment type="caution">
    <text evidence="1">The sequence shown here is derived from an EMBL/GenBank/DDBJ whole genome shotgun (WGS) entry which is preliminary data.</text>
</comment>
<dbReference type="Proteomes" id="UP001153076">
    <property type="component" value="Unassembled WGS sequence"/>
</dbReference>
<reference evidence="1" key="1">
    <citation type="submission" date="2022-04" db="EMBL/GenBank/DDBJ databases">
        <title>Carnegiea gigantea Genome sequencing and assembly v2.</title>
        <authorList>
            <person name="Copetti D."/>
            <person name="Sanderson M.J."/>
            <person name="Burquez A."/>
            <person name="Wojciechowski M.F."/>
        </authorList>
    </citation>
    <scope>NUCLEOTIDE SEQUENCE</scope>
    <source>
        <strain evidence="1">SGP5-SGP5p</strain>
        <tissue evidence="1">Aerial part</tissue>
    </source>
</reference>
<gene>
    <name evidence="1" type="ORF">Cgig2_016219</name>
</gene>
<dbReference type="EMBL" id="JAKOGI010001153">
    <property type="protein sequence ID" value="KAJ8427353.1"/>
    <property type="molecule type" value="Genomic_DNA"/>
</dbReference>